<dbReference type="SMART" id="SM00612">
    <property type="entry name" value="Kelch"/>
    <property type="match status" value="3"/>
</dbReference>
<dbReference type="InterPro" id="IPR006652">
    <property type="entry name" value="Kelch_1"/>
</dbReference>
<evidence type="ECO:0000259" key="10">
    <source>
        <dbReference type="PROSITE" id="PS50097"/>
    </source>
</evidence>
<dbReference type="Ensembl" id="ENSSFOT00015049562.1">
    <property type="protein sequence ID" value="ENSSFOP00015067383.1"/>
    <property type="gene ID" value="ENSSFOG00015000707.2"/>
</dbReference>
<comment type="similarity">
    <text evidence="3">Belongs to the KLHL40 family.</text>
</comment>
<dbReference type="AlphaFoldDB" id="A0A8C9W121"/>
<dbReference type="Gene3D" id="3.30.710.10">
    <property type="entry name" value="Potassium Channel Kv1.1, Chain A"/>
    <property type="match status" value="1"/>
</dbReference>
<keyword evidence="12" id="KW-1185">Reference proteome</keyword>
<accession>A0A8C9W121</accession>
<dbReference type="InterPro" id="IPR017096">
    <property type="entry name" value="BTB-kelch_protein"/>
</dbReference>
<dbReference type="Pfam" id="PF00651">
    <property type="entry name" value="BTB"/>
    <property type="match status" value="1"/>
</dbReference>
<organism evidence="11 12">
    <name type="scientific">Scleropages formosus</name>
    <name type="common">Asian bonytongue</name>
    <name type="synonym">Osteoglossum formosum</name>
    <dbReference type="NCBI Taxonomy" id="113540"/>
    <lineage>
        <taxon>Eukaryota</taxon>
        <taxon>Metazoa</taxon>
        <taxon>Chordata</taxon>
        <taxon>Craniata</taxon>
        <taxon>Vertebrata</taxon>
        <taxon>Euteleostomi</taxon>
        <taxon>Actinopterygii</taxon>
        <taxon>Neopterygii</taxon>
        <taxon>Teleostei</taxon>
        <taxon>Osteoglossocephala</taxon>
        <taxon>Osteoglossomorpha</taxon>
        <taxon>Osteoglossiformes</taxon>
        <taxon>Osteoglossidae</taxon>
        <taxon>Scleropages</taxon>
    </lineage>
</organism>
<dbReference type="PIRSF" id="PIRSF037037">
    <property type="entry name" value="Kelch-like_protein_gigaxonin"/>
    <property type="match status" value="1"/>
</dbReference>
<evidence type="ECO:0000256" key="5">
    <source>
        <dbReference type="ARBA" id="ARBA00022473"/>
    </source>
</evidence>
<reference evidence="11 12" key="1">
    <citation type="submission" date="2019-04" db="EMBL/GenBank/DDBJ databases">
        <authorList>
            <consortium name="Wellcome Sanger Institute Data Sharing"/>
        </authorList>
    </citation>
    <scope>NUCLEOTIDE SEQUENCE [LARGE SCALE GENOMIC DNA]</scope>
</reference>
<feature type="region of interest" description="Disordered" evidence="9">
    <location>
        <begin position="263"/>
        <end position="282"/>
    </location>
</feature>
<dbReference type="PROSITE" id="PS50097">
    <property type="entry name" value="BTB"/>
    <property type="match status" value="1"/>
</dbReference>
<dbReference type="FunFam" id="3.30.710.10:FF:000006">
    <property type="entry name" value="Kelch repeat and BTB domain-containing 6"/>
    <property type="match status" value="1"/>
</dbReference>
<evidence type="ECO:0000256" key="3">
    <source>
        <dbReference type="ARBA" id="ARBA00006907"/>
    </source>
</evidence>
<dbReference type="PANTHER" id="PTHR24412">
    <property type="entry name" value="KELCH PROTEIN"/>
    <property type="match status" value="1"/>
</dbReference>
<evidence type="ECO:0000256" key="1">
    <source>
        <dbReference type="ARBA" id="ARBA00004161"/>
    </source>
</evidence>
<evidence type="ECO:0000256" key="6">
    <source>
        <dbReference type="ARBA" id="ARBA00022490"/>
    </source>
</evidence>
<gene>
    <name evidence="11" type="primary">KLHL40</name>
    <name evidence="11" type="synonym">klhl40a</name>
</gene>
<name>A0A8C9W121_SCLFO</name>
<dbReference type="SMART" id="SM00225">
    <property type="entry name" value="BTB"/>
    <property type="match status" value="1"/>
</dbReference>
<reference evidence="11" key="2">
    <citation type="submission" date="2025-08" db="UniProtKB">
        <authorList>
            <consortium name="Ensembl"/>
        </authorList>
    </citation>
    <scope>IDENTIFICATION</scope>
</reference>
<dbReference type="Proteomes" id="UP000694397">
    <property type="component" value="Chromosome 7"/>
</dbReference>
<keyword evidence="4" id="KW-0880">Kelch repeat</keyword>
<protein>
    <submittedName>
        <fullName evidence="11">Kelch-like family member 40a</fullName>
    </submittedName>
</protein>
<dbReference type="SUPFAM" id="SSF54695">
    <property type="entry name" value="POZ domain"/>
    <property type="match status" value="1"/>
</dbReference>
<keyword evidence="8" id="KW-0833">Ubl conjugation pathway</keyword>
<dbReference type="SMART" id="SM00875">
    <property type="entry name" value="BACK"/>
    <property type="match status" value="1"/>
</dbReference>
<evidence type="ECO:0000256" key="8">
    <source>
        <dbReference type="ARBA" id="ARBA00022786"/>
    </source>
</evidence>
<evidence type="ECO:0000256" key="9">
    <source>
        <dbReference type="SAM" id="MobiDB-lite"/>
    </source>
</evidence>
<evidence type="ECO:0000256" key="2">
    <source>
        <dbReference type="ARBA" id="ARBA00004355"/>
    </source>
</evidence>
<dbReference type="GO" id="GO:0031674">
    <property type="term" value="C:I band"/>
    <property type="evidence" value="ECO:0007669"/>
    <property type="project" value="UniProtKB-SubCell"/>
</dbReference>
<dbReference type="InterPro" id="IPR011333">
    <property type="entry name" value="SKP1/BTB/POZ_sf"/>
</dbReference>
<dbReference type="GO" id="GO:0031672">
    <property type="term" value="C:A band"/>
    <property type="evidence" value="ECO:0007669"/>
    <property type="project" value="UniProtKB-SubCell"/>
</dbReference>
<dbReference type="GO" id="GO:0036268">
    <property type="term" value="P:swimming"/>
    <property type="evidence" value="ECO:0007669"/>
    <property type="project" value="Ensembl"/>
</dbReference>
<dbReference type="PANTHER" id="PTHR24412:SF22">
    <property type="entry name" value="KELCH-LIKE PROTEIN 40"/>
    <property type="match status" value="1"/>
</dbReference>
<dbReference type="Gene3D" id="2.120.10.80">
    <property type="entry name" value="Kelch-type beta propeller"/>
    <property type="match status" value="1"/>
</dbReference>
<dbReference type="InterPro" id="IPR011043">
    <property type="entry name" value="Gal_Oxase/kelch_b-propeller"/>
</dbReference>
<proteinExistence type="inferred from homology"/>
<evidence type="ECO:0000313" key="12">
    <source>
        <dbReference type="Proteomes" id="UP000694397"/>
    </source>
</evidence>
<dbReference type="CDD" id="cd18340">
    <property type="entry name" value="BTB_POZ_KLHL40_KBTBD5"/>
    <property type="match status" value="1"/>
</dbReference>
<keyword evidence="5" id="KW-0217">Developmental protein</keyword>
<dbReference type="Pfam" id="PF24681">
    <property type="entry name" value="Kelch_KLHDC2_KLHL20_DRC7"/>
    <property type="match status" value="1"/>
</dbReference>
<dbReference type="InterPro" id="IPR000210">
    <property type="entry name" value="BTB/POZ_dom"/>
</dbReference>
<comment type="subcellular location">
    <subcellularLocation>
        <location evidence="1">Cytoplasm</location>
        <location evidence="1">Myofibril</location>
        <location evidence="1">Sarcomere</location>
        <location evidence="1">A band</location>
    </subcellularLocation>
    <subcellularLocation>
        <location evidence="2">Cytoplasm</location>
        <location evidence="2">Myofibril</location>
        <location evidence="2">Sarcomere</location>
        <location evidence="2">I band</location>
    </subcellularLocation>
</comment>
<feature type="compositionally biased region" description="Basic and acidic residues" evidence="9">
    <location>
        <begin position="264"/>
        <end position="282"/>
    </location>
</feature>
<feature type="domain" description="BTB" evidence="10">
    <location>
        <begin position="33"/>
        <end position="100"/>
    </location>
</feature>
<dbReference type="Gene3D" id="1.25.40.420">
    <property type="match status" value="1"/>
</dbReference>
<dbReference type="OrthoDB" id="6359816at2759"/>
<feature type="region of interest" description="Disordered" evidence="9">
    <location>
        <begin position="454"/>
        <end position="477"/>
    </location>
</feature>
<dbReference type="SUPFAM" id="SSF50965">
    <property type="entry name" value="Galactose oxidase, central domain"/>
    <property type="match status" value="1"/>
</dbReference>
<evidence type="ECO:0000256" key="4">
    <source>
        <dbReference type="ARBA" id="ARBA00022441"/>
    </source>
</evidence>
<evidence type="ECO:0000256" key="7">
    <source>
        <dbReference type="ARBA" id="ARBA00022737"/>
    </source>
</evidence>
<dbReference type="Pfam" id="PF07707">
    <property type="entry name" value="BACK"/>
    <property type="match status" value="1"/>
</dbReference>
<keyword evidence="7" id="KW-0677">Repeat</keyword>
<reference evidence="11" key="3">
    <citation type="submission" date="2025-09" db="UniProtKB">
        <authorList>
            <consortium name="Ensembl"/>
        </authorList>
    </citation>
    <scope>IDENTIFICATION</scope>
</reference>
<dbReference type="FunFam" id="1.25.40.420:FF:000001">
    <property type="entry name" value="Kelch-like family member 12"/>
    <property type="match status" value="1"/>
</dbReference>
<dbReference type="GO" id="GO:0048741">
    <property type="term" value="P:skeletal muscle fiber development"/>
    <property type="evidence" value="ECO:0007669"/>
    <property type="project" value="Ensembl"/>
</dbReference>
<dbReference type="InterPro" id="IPR015915">
    <property type="entry name" value="Kelch-typ_b-propeller"/>
</dbReference>
<sequence>MTLNIDPMEEPRMYQQSLLQDGLCDLLENEKFVDCVLKIKDREFPCHRLVLAASSPYFKAMFLSDLEEKKKKEIVLEEVEPGIMGTILRYIYTSDINLTESNVQDIFTVANMFQIPSLFTVCISFLKQRLGLGNCLAVFRLGLLLDCPQLAIDARNFICERYQLIVRDQDFYQLGPSELAAIITCDTLNVDKEEVVFESLLKWVAHDKKERLKDLPELIECVRFLLMPVDYFANKVEKHEWIRSNPEIGKKLLLVKDAQQGKLPEVKSSRKKTSKGEDEKEGLLPGILNNNPRFGMFLKDFMLMISETGAVAYEPVENECYVASTSTEVPKNHCSLLTKENQIFVVGGLFYNEENKEESLNSYFLQFDPVSSEWLGMPPLPSPRCLFGLAETENSIFVVAGKELKEGEKVLDSVMIYDRQVAVTRSVTQQHRAQGWRRRGHIQDGTPVRCKAPQAGLEPQTPQKTGPGQTCHAPSTHLYPRKMGHKSGFTRNGRERSFKWGESDPLPYSVYGHGTVSHDGLVYVIGGKGEGRKCTKRVCVYNPLKFEWKDLAPLKIARSLFGVAVHQGKIYVAAGVTDTGLTSTVEVYDIAGNKWSEFTEFPQERSSLNLISLSGSLYAVGGFAMMPDETSEESRPSEMNDVWKYEEDEKSWNGVLREIQYASGSSILGVRLNALRLVKM</sequence>
<dbReference type="InterPro" id="IPR011705">
    <property type="entry name" value="BACK"/>
</dbReference>
<keyword evidence="6" id="KW-0963">Cytoplasm</keyword>
<dbReference type="InterPro" id="IPR030607">
    <property type="entry name" value="KLHL40_BTB/POZ_dom"/>
</dbReference>
<dbReference type="GeneTree" id="ENSGT00940000156360"/>
<evidence type="ECO:0000313" key="11">
    <source>
        <dbReference type="Ensembl" id="ENSSFOP00015067383.1"/>
    </source>
</evidence>